<dbReference type="SMART" id="SM00066">
    <property type="entry name" value="GAL4"/>
    <property type="match status" value="1"/>
</dbReference>
<dbReference type="Proteomes" id="UP000053732">
    <property type="component" value="Unassembled WGS sequence"/>
</dbReference>
<evidence type="ECO:0000256" key="3">
    <source>
        <dbReference type="ARBA" id="ARBA00023163"/>
    </source>
</evidence>
<dbReference type="PROSITE" id="PS50048">
    <property type="entry name" value="ZN2_CY6_FUNGAL_2"/>
    <property type="match status" value="1"/>
</dbReference>
<evidence type="ECO:0000313" key="7">
    <source>
        <dbReference type="EMBL" id="CRL22449.1"/>
    </source>
</evidence>
<dbReference type="InterPro" id="IPR001138">
    <property type="entry name" value="Zn2Cys6_DnaBD"/>
</dbReference>
<dbReference type="GO" id="GO:0008270">
    <property type="term" value="F:zinc ion binding"/>
    <property type="evidence" value="ECO:0007669"/>
    <property type="project" value="InterPro"/>
</dbReference>
<dbReference type="InterPro" id="IPR036864">
    <property type="entry name" value="Zn2-C6_fun-type_DNA-bd_sf"/>
</dbReference>
<keyword evidence="2" id="KW-0238">DNA-binding</keyword>
<dbReference type="SUPFAM" id="SSF57701">
    <property type="entry name" value="Zn2/Cys6 DNA-binding domain"/>
    <property type="match status" value="1"/>
</dbReference>
<feature type="domain" description="Zn(2)-C6 fungal-type" evidence="6">
    <location>
        <begin position="10"/>
        <end position="38"/>
    </location>
</feature>
<organism evidence="7 8">
    <name type="scientific">Penicillium camemberti (strain FM 013)</name>
    <dbReference type="NCBI Taxonomy" id="1429867"/>
    <lineage>
        <taxon>Eukaryota</taxon>
        <taxon>Fungi</taxon>
        <taxon>Dikarya</taxon>
        <taxon>Ascomycota</taxon>
        <taxon>Pezizomycotina</taxon>
        <taxon>Eurotiomycetes</taxon>
        <taxon>Eurotiomycetidae</taxon>
        <taxon>Eurotiales</taxon>
        <taxon>Aspergillaceae</taxon>
        <taxon>Penicillium</taxon>
    </lineage>
</organism>
<keyword evidence="4" id="KW-0539">Nucleus</keyword>
<dbReference type="GO" id="GO:0000981">
    <property type="term" value="F:DNA-binding transcription factor activity, RNA polymerase II-specific"/>
    <property type="evidence" value="ECO:0007669"/>
    <property type="project" value="InterPro"/>
</dbReference>
<dbReference type="Pfam" id="PF11951">
    <property type="entry name" value="Fungal_trans_2"/>
    <property type="match status" value="1"/>
</dbReference>
<evidence type="ECO:0000259" key="6">
    <source>
        <dbReference type="PROSITE" id="PS50048"/>
    </source>
</evidence>
<dbReference type="Pfam" id="PF00172">
    <property type="entry name" value="Zn_clus"/>
    <property type="match status" value="1"/>
</dbReference>
<dbReference type="CDD" id="cd00067">
    <property type="entry name" value="GAL4"/>
    <property type="match status" value="1"/>
</dbReference>
<evidence type="ECO:0000256" key="1">
    <source>
        <dbReference type="ARBA" id="ARBA00023015"/>
    </source>
</evidence>
<keyword evidence="1" id="KW-0805">Transcription regulation</keyword>
<name>A0A0G4P863_PENC3</name>
<reference evidence="7 8" key="1">
    <citation type="journal article" date="2014" name="Nat. Commun.">
        <title>Multiple recent horizontal transfers of a large genomic region in cheese making fungi.</title>
        <authorList>
            <person name="Cheeseman K."/>
            <person name="Ropars J."/>
            <person name="Renault P."/>
            <person name="Dupont J."/>
            <person name="Gouzy J."/>
            <person name="Branca A."/>
            <person name="Abraham A.L."/>
            <person name="Ceppi M."/>
            <person name="Conseiller E."/>
            <person name="Debuchy R."/>
            <person name="Malagnac F."/>
            <person name="Goarin A."/>
            <person name="Silar P."/>
            <person name="Lacoste S."/>
            <person name="Sallet E."/>
            <person name="Bensimon A."/>
            <person name="Giraud T."/>
            <person name="Brygoo Y."/>
        </authorList>
    </citation>
    <scope>NUCLEOTIDE SEQUENCE [LARGE SCALE GENOMIC DNA]</scope>
    <source>
        <strain evidence="8">FM 013</strain>
    </source>
</reference>
<dbReference type="STRING" id="1429867.A0A0G4P863"/>
<dbReference type="InterPro" id="IPR053178">
    <property type="entry name" value="Osmoadaptation_assoc"/>
</dbReference>
<keyword evidence="8" id="KW-1185">Reference proteome</keyword>
<dbReference type="Gene3D" id="4.10.240.10">
    <property type="entry name" value="Zn(2)-C6 fungal-type DNA-binding domain"/>
    <property type="match status" value="1"/>
</dbReference>
<gene>
    <name evidence="7" type="ORF">PCAMFM013_S007g000430</name>
</gene>
<protein>
    <submittedName>
        <fullName evidence="7">Fungal transcriptional regulatory protein, N-terminal</fullName>
    </submittedName>
</protein>
<evidence type="ECO:0000313" key="8">
    <source>
        <dbReference type="Proteomes" id="UP000053732"/>
    </source>
</evidence>
<dbReference type="AlphaFoldDB" id="A0A0G4P863"/>
<dbReference type="PROSITE" id="PS00463">
    <property type="entry name" value="ZN2_CY6_FUNGAL_1"/>
    <property type="match status" value="1"/>
</dbReference>
<dbReference type="GO" id="GO:0003677">
    <property type="term" value="F:DNA binding"/>
    <property type="evidence" value="ECO:0007669"/>
    <property type="project" value="UniProtKB-KW"/>
</dbReference>
<evidence type="ECO:0000256" key="5">
    <source>
        <dbReference type="SAM" id="MobiDB-lite"/>
    </source>
</evidence>
<dbReference type="EMBL" id="HG793140">
    <property type="protein sequence ID" value="CRL22449.1"/>
    <property type="molecule type" value="Genomic_DNA"/>
</dbReference>
<accession>A0A0G4P863</accession>
<evidence type="ECO:0000256" key="4">
    <source>
        <dbReference type="ARBA" id="ARBA00023242"/>
    </source>
</evidence>
<evidence type="ECO:0000256" key="2">
    <source>
        <dbReference type="ARBA" id="ARBA00023125"/>
    </source>
</evidence>
<dbReference type="PANTHER" id="PTHR38111:SF11">
    <property type="entry name" value="TRANSCRIPTION FACTOR DOMAIN-CONTAINING PROTEIN-RELATED"/>
    <property type="match status" value="1"/>
</dbReference>
<proteinExistence type="predicted"/>
<feature type="region of interest" description="Disordered" evidence="5">
    <location>
        <begin position="60"/>
        <end position="84"/>
    </location>
</feature>
<dbReference type="PANTHER" id="PTHR38111">
    <property type="entry name" value="ZN(2)-C6 FUNGAL-TYPE DOMAIN-CONTAINING PROTEIN-RELATED"/>
    <property type="match status" value="1"/>
</dbReference>
<sequence>MVGVAGKSRGCNTCRKRKIACDQQRPFCAKCTSSNRVCGGYQKDTVFVLVQPAAKKTHTFLRPSASPQSGTERTELESAISSPATVVRGNESTHSFTETSFAYSIMHRRIECQNLIQAFLLNCFPFHWPPTSQSWIPLLAELPTKIQALEMSSAAVAASAMGHMLNDQALVKQGLNYYIQGLQHLQNALWDPSLMREDGTLAACMALSLYEALECPNLGSEGYFNHCRGIIALIQSRGHEMHSSGVGHRLFLGVRLPGILFSLNHHTSTIFFESTWMEQPWAEIPKTCHDQVTDCLAQAPVILERVRSLPYLPKSQQLDLLQRLIHECWRIDKQLDVIYDEMRSQDLYWRVPSRTPLFSDLFPVVFCFRDAQVAATLVLLWATRTMLWSGLSNMYQHLEIINPENSCGVAESDQGLVLEFEGSGRCGGYLSVAHQVCQSVEYFLKDDMLLAGPLSVSPALGIVLDSLRNRPGHGREIEWIQSALEVVRRRGPRVVQDVNL</sequence>
<dbReference type="InterPro" id="IPR021858">
    <property type="entry name" value="Fun_TF"/>
</dbReference>
<keyword evidence="3" id="KW-0804">Transcription</keyword>